<organism evidence="2 3">
    <name type="scientific">Dendrobium nobile</name>
    <name type="common">Orchid</name>
    <dbReference type="NCBI Taxonomy" id="94219"/>
    <lineage>
        <taxon>Eukaryota</taxon>
        <taxon>Viridiplantae</taxon>
        <taxon>Streptophyta</taxon>
        <taxon>Embryophyta</taxon>
        <taxon>Tracheophyta</taxon>
        <taxon>Spermatophyta</taxon>
        <taxon>Magnoliopsida</taxon>
        <taxon>Liliopsida</taxon>
        <taxon>Asparagales</taxon>
        <taxon>Orchidaceae</taxon>
        <taxon>Epidendroideae</taxon>
        <taxon>Malaxideae</taxon>
        <taxon>Dendrobiinae</taxon>
        <taxon>Dendrobium</taxon>
    </lineage>
</organism>
<feature type="transmembrane region" description="Helical" evidence="1">
    <location>
        <begin position="146"/>
        <end position="171"/>
    </location>
</feature>
<evidence type="ECO:0000313" key="2">
    <source>
        <dbReference type="EMBL" id="KAI0519021.1"/>
    </source>
</evidence>
<sequence length="188" mass="21541">MFVQLSIKYSPRTESSTHLFFECSYSHSIITSLIHDSSSILLTPSLLQLFEWIDDSPSSSNTKSFYFLCICSTIYHVWKEINERRFAHCSSSHATTLIKIKLFSQKYIDGKMQTSCWNCFRWTVLLLCPVFYFLGVDSYYGSYWEVFHAFLSVFPFLDGSACSGILGAMMLDCISHPRMAVSCNLNSS</sequence>
<keyword evidence="1" id="KW-0812">Transmembrane</keyword>
<keyword evidence="3" id="KW-1185">Reference proteome</keyword>
<evidence type="ECO:0000256" key="1">
    <source>
        <dbReference type="SAM" id="Phobius"/>
    </source>
</evidence>
<dbReference type="Proteomes" id="UP000829196">
    <property type="component" value="Unassembled WGS sequence"/>
</dbReference>
<gene>
    <name evidence="2" type="ORF">KFK09_006460</name>
</gene>
<keyword evidence="1" id="KW-0472">Membrane</keyword>
<accession>A0A8T3BTQ5</accession>
<name>A0A8T3BTQ5_DENNO</name>
<evidence type="ECO:0000313" key="3">
    <source>
        <dbReference type="Proteomes" id="UP000829196"/>
    </source>
</evidence>
<comment type="caution">
    <text evidence="2">The sequence shown here is derived from an EMBL/GenBank/DDBJ whole genome shotgun (WGS) entry which is preliminary data.</text>
</comment>
<keyword evidence="1" id="KW-1133">Transmembrane helix</keyword>
<dbReference type="AlphaFoldDB" id="A0A8T3BTQ5"/>
<proteinExistence type="predicted"/>
<protein>
    <submittedName>
        <fullName evidence="2">Uncharacterized protein</fullName>
    </submittedName>
</protein>
<feature type="transmembrane region" description="Helical" evidence="1">
    <location>
        <begin position="119"/>
        <end position="140"/>
    </location>
</feature>
<reference evidence="2" key="1">
    <citation type="journal article" date="2022" name="Front. Genet.">
        <title>Chromosome-Scale Assembly of the Dendrobium nobile Genome Provides Insights Into the Molecular Mechanism of the Biosynthesis of the Medicinal Active Ingredient of Dendrobium.</title>
        <authorList>
            <person name="Xu Q."/>
            <person name="Niu S.-C."/>
            <person name="Li K.-L."/>
            <person name="Zheng P.-J."/>
            <person name="Zhang X.-J."/>
            <person name="Jia Y."/>
            <person name="Liu Y."/>
            <person name="Niu Y.-X."/>
            <person name="Yu L.-H."/>
            <person name="Chen D.-F."/>
            <person name="Zhang G.-Q."/>
        </authorList>
    </citation>
    <scope>NUCLEOTIDE SEQUENCE</scope>
    <source>
        <tissue evidence="2">Leaf</tissue>
    </source>
</reference>
<dbReference type="EMBL" id="JAGYWB010000006">
    <property type="protein sequence ID" value="KAI0519021.1"/>
    <property type="molecule type" value="Genomic_DNA"/>
</dbReference>